<keyword evidence="4 14" id="KW-0679">Respiratory chain</keyword>
<dbReference type="Gene3D" id="1.10.287.90">
    <property type="match status" value="1"/>
</dbReference>
<feature type="transmembrane region" description="Helical" evidence="17">
    <location>
        <begin position="104"/>
        <end position="122"/>
    </location>
</feature>
<evidence type="ECO:0000256" key="9">
    <source>
        <dbReference type="ARBA" id="ARBA00022989"/>
    </source>
</evidence>
<keyword evidence="10 15" id="KW-0186">Copper</keyword>
<evidence type="ECO:0000256" key="5">
    <source>
        <dbReference type="ARBA" id="ARBA00022692"/>
    </source>
</evidence>
<keyword evidence="8 14" id="KW-0249">Electron transport</keyword>
<evidence type="ECO:0000256" key="8">
    <source>
        <dbReference type="ARBA" id="ARBA00022982"/>
    </source>
</evidence>
<dbReference type="Proteomes" id="UP001430149">
    <property type="component" value="Unassembled WGS sequence"/>
</dbReference>
<dbReference type="PANTHER" id="PTHR22888">
    <property type="entry name" value="CYTOCHROME C OXIDASE, SUBUNIT II"/>
    <property type="match status" value="1"/>
</dbReference>
<evidence type="ECO:0000256" key="6">
    <source>
        <dbReference type="ARBA" id="ARBA00022723"/>
    </source>
</evidence>
<keyword evidence="9 17" id="KW-1133">Transmembrane helix</keyword>
<keyword evidence="3 14" id="KW-0813">Transport</keyword>
<name>A0ABS2K406_9GAMM</name>
<dbReference type="RefSeq" id="WP_204681023.1">
    <property type="nucleotide sequence ID" value="NZ_BSNR01000015.1"/>
</dbReference>
<dbReference type="Pfam" id="PF00116">
    <property type="entry name" value="COX2"/>
    <property type="match status" value="1"/>
</dbReference>
<comment type="subcellular location">
    <subcellularLocation>
        <location evidence="14">Cell membrane</location>
        <topology evidence="14">Multi-pass membrane protein</topology>
    </subcellularLocation>
    <subcellularLocation>
        <location evidence="1">Membrane</location>
        <topology evidence="1">Multi-pass membrane protein</topology>
    </subcellularLocation>
</comment>
<dbReference type="EC" id="7.1.1.9" evidence="15"/>
<comment type="cofactor">
    <cofactor evidence="15">
        <name>Cu cation</name>
        <dbReference type="ChEBI" id="CHEBI:23378"/>
    </cofactor>
    <text evidence="15">Binds a copper A center.</text>
</comment>
<organism evidence="20 21">
    <name type="scientific">Dyella flava</name>
    <dbReference type="NCBI Taxonomy" id="1920170"/>
    <lineage>
        <taxon>Bacteria</taxon>
        <taxon>Pseudomonadati</taxon>
        <taxon>Pseudomonadota</taxon>
        <taxon>Gammaproteobacteria</taxon>
        <taxon>Lysobacterales</taxon>
        <taxon>Rhodanobacteraceae</taxon>
        <taxon>Dyella</taxon>
    </lineage>
</organism>
<evidence type="ECO:0000256" key="15">
    <source>
        <dbReference type="RuleBase" id="RU004024"/>
    </source>
</evidence>
<evidence type="ECO:0000256" key="17">
    <source>
        <dbReference type="SAM" id="Phobius"/>
    </source>
</evidence>
<dbReference type="EMBL" id="JADIKE010000034">
    <property type="protein sequence ID" value="MBM7125503.1"/>
    <property type="molecule type" value="Genomic_DNA"/>
</dbReference>
<dbReference type="PRINTS" id="PR01166">
    <property type="entry name" value="CYCOXIDASEII"/>
</dbReference>
<dbReference type="InterPro" id="IPR008972">
    <property type="entry name" value="Cupredoxin"/>
</dbReference>
<dbReference type="InterPro" id="IPR036257">
    <property type="entry name" value="Cyt_c_oxidase_su2_TM_sf"/>
</dbReference>
<keyword evidence="5 14" id="KW-0812">Transmembrane</keyword>
<dbReference type="PROSITE" id="PS50857">
    <property type="entry name" value="COX2_CUA"/>
    <property type="match status" value="1"/>
</dbReference>
<evidence type="ECO:0000256" key="10">
    <source>
        <dbReference type="ARBA" id="ARBA00023008"/>
    </source>
</evidence>
<evidence type="ECO:0000256" key="1">
    <source>
        <dbReference type="ARBA" id="ARBA00004141"/>
    </source>
</evidence>
<dbReference type="InterPro" id="IPR045187">
    <property type="entry name" value="CcO_II"/>
</dbReference>
<evidence type="ECO:0000256" key="16">
    <source>
        <dbReference type="SAM" id="MobiDB-lite"/>
    </source>
</evidence>
<evidence type="ECO:0000256" key="12">
    <source>
        <dbReference type="ARBA" id="ARBA00024688"/>
    </source>
</evidence>
<reference evidence="20" key="1">
    <citation type="submission" date="2020-10" db="EMBL/GenBank/DDBJ databases">
        <title>Phylogeny of dyella-like bacteria.</title>
        <authorList>
            <person name="Fu J."/>
        </authorList>
    </citation>
    <scope>NUCLEOTIDE SEQUENCE</scope>
    <source>
        <strain evidence="20">DHOC52</strain>
    </source>
</reference>
<dbReference type="PROSITE" id="PS50999">
    <property type="entry name" value="COX2_TM"/>
    <property type="match status" value="1"/>
</dbReference>
<evidence type="ECO:0000256" key="11">
    <source>
        <dbReference type="ARBA" id="ARBA00023136"/>
    </source>
</evidence>
<evidence type="ECO:0000256" key="7">
    <source>
        <dbReference type="ARBA" id="ARBA00022967"/>
    </source>
</evidence>
<proteinExistence type="inferred from homology"/>
<dbReference type="PANTHER" id="PTHR22888:SF9">
    <property type="entry name" value="CYTOCHROME C OXIDASE SUBUNIT 2"/>
    <property type="match status" value="1"/>
</dbReference>
<dbReference type="InterPro" id="IPR001505">
    <property type="entry name" value="Copper_CuA"/>
</dbReference>
<comment type="catalytic activity">
    <reaction evidence="13 15">
        <text>4 Fe(II)-[cytochrome c] + O2 + 8 H(+)(in) = 4 Fe(III)-[cytochrome c] + 2 H2O + 4 H(+)(out)</text>
        <dbReference type="Rhea" id="RHEA:11436"/>
        <dbReference type="Rhea" id="RHEA-COMP:10350"/>
        <dbReference type="Rhea" id="RHEA-COMP:14399"/>
        <dbReference type="ChEBI" id="CHEBI:15377"/>
        <dbReference type="ChEBI" id="CHEBI:15378"/>
        <dbReference type="ChEBI" id="CHEBI:15379"/>
        <dbReference type="ChEBI" id="CHEBI:29033"/>
        <dbReference type="ChEBI" id="CHEBI:29034"/>
        <dbReference type="EC" id="7.1.1.9"/>
    </reaction>
</comment>
<evidence type="ECO:0000259" key="18">
    <source>
        <dbReference type="PROSITE" id="PS50857"/>
    </source>
</evidence>
<sequence>MRAGGIGKHGIRFGAKQVVGALGLGALGLFGGIARANPQPGQLNLTPGVTTYSHVPYMLNNVALGVCVVIGILVFGAMFIAMFRFRKSRGAVAEKWSHNTTVEIIWTVIPILILITLAWLATDGLRQFSDTTGAQMTVKVTGYQWKWRYDYVDYQGKPIEHVGFMSKLDDQSNATRQLNSGLDPWAVKADGEETYLLNVDHPLVVPIHTKIRFVITADDVIHSWFVPALGWKMDAIPGVVNAAWTNINTPGIYRGQCAELCGQDHGFMPIVVKAVSPEDFAKWLADQQKPAAPAAAPAPAATAAAPAQATAQVTPAHAAQG</sequence>
<comment type="similarity">
    <text evidence="2 14">Belongs to the cytochrome c oxidase subunit 2 family.</text>
</comment>
<evidence type="ECO:0000256" key="14">
    <source>
        <dbReference type="RuleBase" id="RU000456"/>
    </source>
</evidence>
<keyword evidence="7" id="KW-1278">Translocase</keyword>
<keyword evidence="6 15" id="KW-0479">Metal-binding</keyword>
<evidence type="ECO:0000256" key="13">
    <source>
        <dbReference type="ARBA" id="ARBA00047816"/>
    </source>
</evidence>
<dbReference type="InterPro" id="IPR002429">
    <property type="entry name" value="CcO_II-like_C"/>
</dbReference>
<dbReference type="SUPFAM" id="SSF49503">
    <property type="entry name" value="Cupredoxins"/>
    <property type="match status" value="1"/>
</dbReference>
<protein>
    <recommendedName>
        <fullName evidence="15">Cytochrome c oxidase subunit 2</fullName>
        <ecNumber evidence="15">7.1.1.9</ecNumber>
    </recommendedName>
</protein>
<dbReference type="InterPro" id="IPR014222">
    <property type="entry name" value="Cyt_c_oxidase_su2"/>
</dbReference>
<comment type="function">
    <text evidence="12 15">Subunits I and II form the functional core of the enzyme complex. Electrons originating in cytochrome c are transferred via heme a and Cu(A) to the binuclear center formed by heme a3 and Cu(B).</text>
</comment>
<feature type="region of interest" description="Disordered" evidence="16">
    <location>
        <begin position="292"/>
        <end position="321"/>
    </location>
</feature>
<comment type="caution">
    <text evidence="20">The sequence shown here is derived from an EMBL/GenBank/DDBJ whole genome shotgun (WGS) entry which is preliminary data.</text>
</comment>
<evidence type="ECO:0000256" key="3">
    <source>
        <dbReference type="ARBA" id="ARBA00022448"/>
    </source>
</evidence>
<dbReference type="PROSITE" id="PS00078">
    <property type="entry name" value="COX2"/>
    <property type="match status" value="1"/>
</dbReference>
<feature type="domain" description="Cytochrome oxidase subunit II transmembrane region profile" evidence="19">
    <location>
        <begin position="37"/>
        <end position="132"/>
    </location>
</feature>
<evidence type="ECO:0000259" key="19">
    <source>
        <dbReference type="PROSITE" id="PS50999"/>
    </source>
</evidence>
<gene>
    <name evidence="20" type="primary">coxB</name>
    <name evidence="20" type="ORF">ISP19_08935</name>
</gene>
<accession>A0ABS2K406</accession>
<evidence type="ECO:0000313" key="21">
    <source>
        <dbReference type="Proteomes" id="UP001430149"/>
    </source>
</evidence>
<evidence type="ECO:0000313" key="20">
    <source>
        <dbReference type="EMBL" id="MBM7125503.1"/>
    </source>
</evidence>
<dbReference type="SUPFAM" id="SSF81464">
    <property type="entry name" value="Cytochrome c oxidase subunit II-like, transmembrane region"/>
    <property type="match status" value="1"/>
</dbReference>
<feature type="domain" description="Cytochrome oxidase subunit II copper A binding" evidence="18">
    <location>
        <begin position="133"/>
        <end position="286"/>
    </location>
</feature>
<keyword evidence="21" id="KW-1185">Reference proteome</keyword>
<dbReference type="Gene3D" id="2.60.40.420">
    <property type="entry name" value="Cupredoxins - blue copper proteins"/>
    <property type="match status" value="1"/>
</dbReference>
<dbReference type="NCBIfam" id="TIGR02866">
    <property type="entry name" value="CoxB"/>
    <property type="match status" value="1"/>
</dbReference>
<keyword evidence="11 17" id="KW-0472">Membrane</keyword>
<dbReference type="InterPro" id="IPR011759">
    <property type="entry name" value="Cyt_c_oxidase_su2_TM_dom"/>
</dbReference>
<dbReference type="Pfam" id="PF02790">
    <property type="entry name" value="COX2_TM"/>
    <property type="match status" value="1"/>
</dbReference>
<feature type="transmembrane region" description="Helical" evidence="17">
    <location>
        <begin position="62"/>
        <end position="83"/>
    </location>
</feature>
<evidence type="ECO:0000256" key="4">
    <source>
        <dbReference type="ARBA" id="ARBA00022660"/>
    </source>
</evidence>
<evidence type="ECO:0000256" key="2">
    <source>
        <dbReference type="ARBA" id="ARBA00007866"/>
    </source>
</evidence>